<evidence type="ECO:0000256" key="1">
    <source>
        <dbReference type="SAM" id="Phobius"/>
    </source>
</evidence>
<name>A0A2W5ARZ2_9CORY</name>
<feature type="non-terminal residue" evidence="2">
    <location>
        <position position="1"/>
    </location>
</feature>
<feature type="transmembrane region" description="Helical" evidence="1">
    <location>
        <begin position="51"/>
        <end position="76"/>
    </location>
</feature>
<protein>
    <submittedName>
        <fullName evidence="2">Prepilin peptidase</fullName>
    </submittedName>
</protein>
<evidence type="ECO:0000313" key="2">
    <source>
        <dbReference type="EMBL" id="PZO97360.1"/>
    </source>
</evidence>
<evidence type="ECO:0000313" key="3">
    <source>
        <dbReference type="Proteomes" id="UP000249451"/>
    </source>
</evidence>
<dbReference type="EMBL" id="QFNY01000422">
    <property type="protein sequence ID" value="PZO97360.1"/>
    <property type="molecule type" value="Genomic_DNA"/>
</dbReference>
<reference evidence="2 3" key="1">
    <citation type="submission" date="2017-11" db="EMBL/GenBank/DDBJ databases">
        <title>Infants hospitalized years apart are colonized by the same room-sourced microbial strains.</title>
        <authorList>
            <person name="Brooks B."/>
            <person name="Olm M.R."/>
            <person name="Firek B.A."/>
            <person name="Baker R."/>
            <person name="Thomas B.C."/>
            <person name="Morowitz M.J."/>
            <person name="Banfield J.F."/>
        </authorList>
    </citation>
    <scope>NUCLEOTIDE SEQUENCE [LARGE SCALE GENOMIC DNA]</scope>
    <source>
        <strain evidence="2">S2_012_000_R3_87</strain>
    </source>
</reference>
<keyword evidence="1" id="KW-0812">Transmembrane</keyword>
<keyword evidence="1" id="KW-1133">Transmembrane helix</keyword>
<accession>A0A2W5ARZ2</accession>
<keyword evidence="1" id="KW-0472">Membrane</keyword>
<proteinExistence type="predicted"/>
<comment type="caution">
    <text evidence="2">The sequence shown here is derived from an EMBL/GenBank/DDBJ whole genome shotgun (WGS) entry which is preliminary data.</text>
</comment>
<dbReference type="Proteomes" id="UP000249451">
    <property type="component" value="Unassembled WGS sequence"/>
</dbReference>
<organism evidence="2 3">
    <name type="scientific">Corynebacterium urealyticum</name>
    <dbReference type="NCBI Taxonomy" id="43771"/>
    <lineage>
        <taxon>Bacteria</taxon>
        <taxon>Bacillati</taxon>
        <taxon>Actinomycetota</taxon>
        <taxon>Actinomycetes</taxon>
        <taxon>Mycobacteriales</taxon>
        <taxon>Corynebacteriaceae</taxon>
        <taxon>Corynebacterium</taxon>
    </lineage>
</organism>
<sequence>TLPAAAVSLLWFSPAGLVWPGLYVALALVTKTASVGGGDVKLAVPLGMLTAHAFGVMGVLGAMMGASLGTVAWGLITRDKAPPHGPGMLLAAALVVIFSPNTV</sequence>
<dbReference type="AlphaFoldDB" id="A0A2W5ARZ2"/>
<gene>
    <name evidence="2" type="ORF">DI609_13325</name>
</gene>